<dbReference type="GO" id="GO:0003729">
    <property type="term" value="F:mRNA binding"/>
    <property type="evidence" value="ECO:0007669"/>
    <property type="project" value="EnsemblMetazoa"/>
</dbReference>
<feature type="domain" description="OTU" evidence="3">
    <location>
        <begin position="29"/>
        <end position="150"/>
    </location>
</feature>
<feature type="region of interest" description="Disordered" evidence="1">
    <location>
        <begin position="887"/>
        <end position="913"/>
    </location>
</feature>
<dbReference type="eggNOG" id="KOG2605">
    <property type="taxonomic scope" value="Eukaryota"/>
</dbReference>
<dbReference type="Pfam" id="PF02338">
    <property type="entry name" value="OTU"/>
    <property type="match status" value="1"/>
</dbReference>
<dbReference type="PhylomeDB" id="B4JJJ7"/>
<evidence type="ECO:0000256" key="1">
    <source>
        <dbReference type="SAM" id="MobiDB-lite"/>
    </source>
</evidence>
<dbReference type="GO" id="GO:0030706">
    <property type="term" value="P:germarium-derived oocyte differentiation"/>
    <property type="evidence" value="ECO:0007669"/>
    <property type="project" value="EnsemblMetazoa"/>
</dbReference>
<dbReference type="PANTHER" id="PTHR12419:SF115">
    <property type="entry name" value="PROTEIN OVARIAN TUMOR LOCUS-RELATED"/>
    <property type="match status" value="1"/>
</dbReference>
<dbReference type="SMART" id="SM00333">
    <property type="entry name" value="TUDOR"/>
    <property type="match status" value="1"/>
</dbReference>
<dbReference type="GO" id="GO:0050821">
    <property type="term" value="P:protein stabilization"/>
    <property type="evidence" value="ECO:0007669"/>
    <property type="project" value="EnsemblMetazoa"/>
</dbReference>
<dbReference type="InterPro" id="IPR050704">
    <property type="entry name" value="Peptidase_C85-like"/>
</dbReference>
<protein>
    <submittedName>
        <fullName evidence="4">GH12503</fullName>
    </submittedName>
</protein>
<evidence type="ECO:0000259" key="3">
    <source>
        <dbReference type="PROSITE" id="PS50802"/>
    </source>
</evidence>
<dbReference type="HOGENOM" id="CLU_308888_0_0_1"/>
<dbReference type="OrthoDB" id="10017659at2759"/>
<dbReference type="GO" id="GO:0019099">
    <property type="term" value="P:female germ-line sex determination"/>
    <property type="evidence" value="ECO:0007669"/>
    <property type="project" value="EnsemblMetazoa"/>
</dbReference>
<feature type="region of interest" description="Disordered" evidence="1">
    <location>
        <begin position="698"/>
        <end position="723"/>
    </location>
</feature>
<accession>B4JJJ7</accession>
<dbReference type="Gene3D" id="3.90.70.80">
    <property type="match status" value="1"/>
</dbReference>
<evidence type="ECO:0000313" key="4">
    <source>
        <dbReference type="EMBL" id="EDV99749.1"/>
    </source>
</evidence>
<dbReference type="InterPro" id="IPR038765">
    <property type="entry name" value="Papain-like_cys_pep_sf"/>
</dbReference>
<dbReference type="InterPro" id="IPR049769">
    <property type="entry name" value="OTU_OTU"/>
</dbReference>
<dbReference type="AlphaFoldDB" id="B4JJJ7"/>
<dbReference type="GO" id="GO:0061060">
    <property type="term" value="P:negative regulation of peptidoglycan recognition protein signaling pathway"/>
    <property type="evidence" value="ECO:0007669"/>
    <property type="project" value="EnsemblMetazoa"/>
</dbReference>
<dbReference type="InterPro" id="IPR003323">
    <property type="entry name" value="OTU_dom"/>
</dbReference>
<feature type="region of interest" description="Disordered" evidence="1">
    <location>
        <begin position="748"/>
        <end position="800"/>
    </location>
</feature>
<name>B4JJJ7_DROGR</name>
<dbReference type="FunCoup" id="B4JJJ7">
    <property type="interactions" value="244"/>
</dbReference>
<sequence>MSMLLKRSITPGSRQAPDPFDQFLESHFYYRKHTARDASCLFRVIAEQMYDTQLLHYEVRLECVRFMTRKRRIFEQHVQGDFDSYLQDMAKPKTYGTMLELRAACCMYHRNVVFFEPFNLGSLVTFNKSYPDKFQVFYTNEFHFDSVYKLSDIQDEAICQAISFKLLYKMLFKLPDVNYAVEAMLNPHTFDWGNCQVEMGTRGYMKSIYCRDGRTFHLDMPEDTQCILEDYKQCNFHNTNVQNKDNTPAAAASSSLLSNSHAFDMATNNLITIRKSLELTFVCPNRLNSCVRQLLDDGITPFPYKVAKALDSYIYRNIEFDSWNDMRKEAKRYNVYVNDYNFKTGAKCHVELLIDDDRKMYTCHIQKIYTNKNFCIVHVEKFGKQILVPYVSLHPLPPDEFQPWSVPNRYRRQAHGMHINNKNMPKNMSNMTKFKKTKLYDINYFGASNCEVMQYMQLENYFGSHPLYNEQLSNSAQHGSERVDQAVQREQHAQVFLQQSPAPPPSQSMEAETAAVLTHLQHQQQQPGAAQLAMAGSMGHGQLTTPWLGTPLPLHHLPEAYQAGVYPGLPPPQPSSDGMFMHFGGYAQPMAQQLPPVPLQSPLPLPSFATTPYMVGPTQQSPPLPPLMLPPLNCSNSNSNSCSTSSVSRTIATRYSEAQLESRRAALHSNAEDLQSDLVALHYYKMGHNVHTRMSQIQAAPNPNPNEHLRMYGNGINHNQSNNQIHCNTDQLQVAPQKQRNNESLALVANSSSTPPPSPEAAVAVSSTEPATEKKVRTRPKRGNNCNKMRSEVRPEQLPDLGNDQQQLSHAIMLPTPTPSPNTQGNKFNFYPTPPAASQQQQAQTLPNAPMPPSMFFPARRTGQNPYAWPPGAANMVGMPYEMINNYKMEPTGSGGANAQKTSPPSTHGPPRH</sequence>
<feature type="compositionally biased region" description="Polar residues" evidence="1">
    <location>
        <begin position="897"/>
        <end position="906"/>
    </location>
</feature>
<dbReference type="GO" id="GO:0030723">
    <property type="term" value="P:ovarian fusome organization"/>
    <property type="evidence" value="ECO:0007669"/>
    <property type="project" value="EnsemblMetazoa"/>
</dbReference>
<dbReference type="EMBL" id="CH916370">
    <property type="protein sequence ID" value="EDV99749.1"/>
    <property type="molecule type" value="Genomic_DNA"/>
</dbReference>
<dbReference type="CDD" id="cd22753">
    <property type="entry name" value="OTU_ALG13-like"/>
    <property type="match status" value="1"/>
</dbReference>
<dbReference type="PROSITE" id="PS50304">
    <property type="entry name" value="TUDOR"/>
    <property type="match status" value="1"/>
</dbReference>
<dbReference type="InParanoid" id="B4JJJ7"/>
<dbReference type="GO" id="GO:0005829">
    <property type="term" value="C:cytosol"/>
    <property type="evidence" value="ECO:0007669"/>
    <property type="project" value="EnsemblMetazoa"/>
</dbReference>
<dbReference type="PANTHER" id="PTHR12419">
    <property type="entry name" value="OTU DOMAIN CONTAINING PROTEIN"/>
    <property type="match status" value="1"/>
</dbReference>
<feature type="compositionally biased region" description="Low complexity" evidence="1">
    <location>
        <begin position="760"/>
        <end position="769"/>
    </location>
</feature>
<gene>
    <name evidence="4" type="primary">Dgri\GH12503</name>
    <name evidence="4" type="ORF">Dgri_GH12503</name>
</gene>
<dbReference type="GO" id="GO:0032877">
    <property type="term" value="P:positive regulation of DNA endoreduplication"/>
    <property type="evidence" value="ECO:0007669"/>
    <property type="project" value="EnsemblMetazoa"/>
</dbReference>
<proteinExistence type="predicted"/>
<organism evidence="5">
    <name type="scientific">Drosophila grimshawi</name>
    <name type="common">Hawaiian fruit fly</name>
    <name type="synonym">Idiomyia grimshawi</name>
    <dbReference type="NCBI Taxonomy" id="7222"/>
    <lineage>
        <taxon>Eukaryota</taxon>
        <taxon>Metazoa</taxon>
        <taxon>Ecdysozoa</taxon>
        <taxon>Arthropoda</taxon>
        <taxon>Hexapoda</taxon>
        <taxon>Insecta</taxon>
        <taxon>Pterygota</taxon>
        <taxon>Neoptera</taxon>
        <taxon>Endopterygota</taxon>
        <taxon>Diptera</taxon>
        <taxon>Brachycera</taxon>
        <taxon>Muscomorpha</taxon>
        <taxon>Ephydroidea</taxon>
        <taxon>Drosophilidae</taxon>
        <taxon>Drosophila</taxon>
        <taxon>Hawaiian Drosophila</taxon>
    </lineage>
</organism>
<dbReference type="STRING" id="7222.B4JJJ7"/>
<dbReference type="Proteomes" id="UP000001070">
    <property type="component" value="Unassembled WGS sequence"/>
</dbReference>
<dbReference type="GO" id="GO:2000738">
    <property type="term" value="P:positive regulation of stem cell differentiation"/>
    <property type="evidence" value="ECO:0007669"/>
    <property type="project" value="EnsemblMetazoa"/>
</dbReference>
<dbReference type="SUPFAM" id="SSF54001">
    <property type="entry name" value="Cysteine proteinases"/>
    <property type="match status" value="1"/>
</dbReference>
<dbReference type="GO" id="GO:0008236">
    <property type="term" value="F:serine-type peptidase activity"/>
    <property type="evidence" value="ECO:0007669"/>
    <property type="project" value="EnsemblMetazoa"/>
</dbReference>
<dbReference type="GO" id="GO:0048142">
    <property type="term" value="P:germarium-derived cystoblast division"/>
    <property type="evidence" value="ECO:0007669"/>
    <property type="project" value="EnsemblMetazoa"/>
</dbReference>
<keyword evidence="5" id="KW-1185">Reference proteome</keyword>
<dbReference type="InterPro" id="IPR049770">
    <property type="entry name" value="OTU_Tudor"/>
</dbReference>
<dbReference type="CDD" id="cd20380">
    <property type="entry name" value="Tudor_TDRD13-like"/>
    <property type="match status" value="1"/>
</dbReference>
<dbReference type="GO" id="GO:0036464">
    <property type="term" value="C:cytoplasmic ribonucleoprotein granule"/>
    <property type="evidence" value="ECO:0007669"/>
    <property type="project" value="EnsemblMetazoa"/>
</dbReference>
<evidence type="ECO:0000313" key="5">
    <source>
        <dbReference type="Proteomes" id="UP000001070"/>
    </source>
</evidence>
<dbReference type="PROSITE" id="PS50802">
    <property type="entry name" value="OTU"/>
    <property type="match status" value="1"/>
</dbReference>
<evidence type="ECO:0000259" key="2">
    <source>
        <dbReference type="PROSITE" id="PS50304"/>
    </source>
</evidence>
<dbReference type="GO" id="GO:0030036">
    <property type="term" value="P:actin cytoskeleton organization"/>
    <property type="evidence" value="ECO:0007669"/>
    <property type="project" value="EnsemblMetazoa"/>
</dbReference>
<dbReference type="InterPro" id="IPR002999">
    <property type="entry name" value="Tudor"/>
</dbReference>
<feature type="domain" description="Tudor" evidence="2">
    <location>
        <begin position="341"/>
        <end position="403"/>
    </location>
</feature>
<reference evidence="4 5" key="1">
    <citation type="journal article" date="2007" name="Nature">
        <title>Evolution of genes and genomes on the Drosophila phylogeny.</title>
        <authorList>
            <consortium name="Drosophila 12 Genomes Consortium"/>
            <person name="Clark A.G."/>
            <person name="Eisen M.B."/>
            <person name="Smith D.R."/>
            <person name="Bergman C.M."/>
            <person name="Oliver B."/>
            <person name="Markow T.A."/>
            <person name="Kaufman T.C."/>
            <person name="Kellis M."/>
            <person name="Gelbart W."/>
            <person name="Iyer V.N."/>
            <person name="Pollard D.A."/>
            <person name="Sackton T.B."/>
            <person name="Larracuente A.M."/>
            <person name="Singh N.D."/>
            <person name="Abad J.P."/>
            <person name="Abt D.N."/>
            <person name="Adryan B."/>
            <person name="Aguade M."/>
            <person name="Akashi H."/>
            <person name="Anderson W.W."/>
            <person name="Aquadro C.F."/>
            <person name="Ardell D.H."/>
            <person name="Arguello R."/>
            <person name="Artieri C.G."/>
            <person name="Barbash D.A."/>
            <person name="Barker D."/>
            <person name="Barsanti P."/>
            <person name="Batterham P."/>
            <person name="Batzoglou S."/>
            <person name="Begun D."/>
            <person name="Bhutkar A."/>
            <person name="Blanco E."/>
            <person name="Bosak S.A."/>
            <person name="Bradley R.K."/>
            <person name="Brand A.D."/>
            <person name="Brent M.R."/>
            <person name="Brooks A.N."/>
            <person name="Brown R.H."/>
            <person name="Butlin R.K."/>
            <person name="Caggese C."/>
            <person name="Calvi B.R."/>
            <person name="Bernardo de Carvalho A."/>
            <person name="Caspi A."/>
            <person name="Castrezana S."/>
            <person name="Celniker S.E."/>
            <person name="Chang J.L."/>
            <person name="Chapple C."/>
            <person name="Chatterji S."/>
            <person name="Chinwalla A."/>
            <person name="Civetta A."/>
            <person name="Clifton S.W."/>
            <person name="Comeron J.M."/>
            <person name="Costello J.C."/>
            <person name="Coyne J.A."/>
            <person name="Daub J."/>
            <person name="David R.G."/>
            <person name="Delcher A.L."/>
            <person name="Delehaunty K."/>
            <person name="Do C.B."/>
            <person name="Ebling H."/>
            <person name="Edwards K."/>
            <person name="Eickbush T."/>
            <person name="Evans J.D."/>
            <person name="Filipski A."/>
            <person name="Findeiss S."/>
            <person name="Freyhult E."/>
            <person name="Fulton L."/>
            <person name="Fulton R."/>
            <person name="Garcia A.C."/>
            <person name="Gardiner A."/>
            <person name="Garfield D.A."/>
            <person name="Garvin B.E."/>
            <person name="Gibson G."/>
            <person name="Gilbert D."/>
            <person name="Gnerre S."/>
            <person name="Godfrey J."/>
            <person name="Good R."/>
            <person name="Gotea V."/>
            <person name="Gravely B."/>
            <person name="Greenberg A.J."/>
            <person name="Griffiths-Jones S."/>
            <person name="Gross S."/>
            <person name="Guigo R."/>
            <person name="Gustafson E.A."/>
            <person name="Haerty W."/>
            <person name="Hahn M.W."/>
            <person name="Halligan D.L."/>
            <person name="Halpern A.L."/>
            <person name="Halter G.M."/>
            <person name="Han M.V."/>
            <person name="Heger A."/>
            <person name="Hillier L."/>
            <person name="Hinrichs A.S."/>
            <person name="Holmes I."/>
            <person name="Hoskins R.A."/>
            <person name="Hubisz M.J."/>
            <person name="Hultmark D."/>
            <person name="Huntley M.A."/>
            <person name="Jaffe D.B."/>
            <person name="Jagadeeshan S."/>
            <person name="Jeck W.R."/>
            <person name="Johnson J."/>
            <person name="Jones C.D."/>
            <person name="Jordan W.C."/>
            <person name="Karpen G.H."/>
            <person name="Kataoka E."/>
            <person name="Keightley P.D."/>
            <person name="Kheradpour P."/>
            <person name="Kirkness E.F."/>
            <person name="Koerich L.B."/>
            <person name="Kristiansen K."/>
            <person name="Kudrna D."/>
            <person name="Kulathinal R.J."/>
            <person name="Kumar S."/>
            <person name="Kwok R."/>
            <person name="Lander E."/>
            <person name="Langley C.H."/>
            <person name="Lapoint R."/>
            <person name="Lazzaro B.P."/>
            <person name="Lee S.J."/>
            <person name="Levesque L."/>
            <person name="Li R."/>
            <person name="Lin C.F."/>
            <person name="Lin M.F."/>
            <person name="Lindblad-Toh K."/>
            <person name="Llopart A."/>
            <person name="Long M."/>
            <person name="Low L."/>
            <person name="Lozovsky E."/>
            <person name="Lu J."/>
            <person name="Luo M."/>
            <person name="Machado C.A."/>
            <person name="Makalowski W."/>
            <person name="Marzo M."/>
            <person name="Matsuda M."/>
            <person name="Matzkin L."/>
            <person name="McAllister B."/>
            <person name="McBride C.S."/>
            <person name="McKernan B."/>
            <person name="McKernan K."/>
            <person name="Mendez-Lago M."/>
            <person name="Minx P."/>
            <person name="Mollenhauer M.U."/>
            <person name="Montooth K."/>
            <person name="Mount S.M."/>
            <person name="Mu X."/>
            <person name="Myers E."/>
            <person name="Negre B."/>
            <person name="Newfeld S."/>
            <person name="Nielsen R."/>
            <person name="Noor M.A."/>
            <person name="O'Grady P."/>
            <person name="Pachter L."/>
            <person name="Papaceit M."/>
            <person name="Parisi M.J."/>
            <person name="Parisi M."/>
            <person name="Parts L."/>
            <person name="Pedersen J.S."/>
            <person name="Pesole G."/>
            <person name="Phillippy A.M."/>
            <person name="Ponting C.P."/>
            <person name="Pop M."/>
            <person name="Porcelli D."/>
            <person name="Powell J.R."/>
            <person name="Prohaska S."/>
            <person name="Pruitt K."/>
            <person name="Puig M."/>
            <person name="Quesneville H."/>
            <person name="Ram K.R."/>
            <person name="Rand D."/>
            <person name="Rasmussen M.D."/>
            <person name="Reed L.K."/>
            <person name="Reenan R."/>
            <person name="Reily A."/>
            <person name="Remington K.A."/>
            <person name="Rieger T.T."/>
            <person name="Ritchie M.G."/>
            <person name="Robin C."/>
            <person name="Rogers Y.H."/>
            <person name="Rohde C."/>
            <person name="Rozas J."/>
            <person name="Rubenfield M.J."/>
            <person name="Ruiz A."/>
            <person name="Russo S."/>
            <person name="Salzberg S.L."/>
            <person name="Sanchez-Gracia A."/>
            <person name="Saranga D.J."/>
            <person name="Sato H."/>
            <person name="Schaeffer S.W."/>
            <person name="Schatz M.C."/>
            <person name="Schlenke T."/>
            <person name="Schwartz R."/>
            <person name="Segarra C."/>
            <person name="Singh R.S."/>
            <person name="Sirot L."/>
            <person name="Sirota M."/>
            <person name="Sisneros N.B."/>
            <person name="Smith C.D."/>
            <person name="Smith T.F."/>
            <person name="Spieth J."/>
            <person name="Stage D.E."/>
            <person name="Stark A."/>
            <person name="Stephan W."/>
            <person name="Strausberg R.L."/>
            <person name="Strempel S."/>
            <person name="Sturgill D."/>
            <person name="Sutton G."/>
            <person name="Sutton G.G."/>
            <person name="Tao W."/>
            <person name="Teichmann S."/>
            <person name="Tobari Y.N."/>
            <person name="Tomimura Y."/>
            <person name="Tsolas J.M."/>
            <person name="Valente V.L."/>
            <person name="Venter E."/>
            <person name="Venter J.C."/>
            <person name="Vicario S."/>
            <person name="Vieira F.G."/>
            <person name="Vilella A.J."/>
            <person name="Villasante A."/>
            <person name="Walenz B."/>
            <person name="Wang J."/>
            <person name="Wasserman M."/>
            <person name="Watts T."/>
            <person name="Wilson D."/>
            <person name="Wilson R.K."/>
            <person name="Wing R.A."/>
            <person name="Wolfner M.F."/>
            <person name="Wong A."/>
            <person name="Wong G.K."/>
            <person name="Wu C.I."/>
            <person name="Wu G."/>
            <person name="Yamamoto D."/>
            <person name="Yang H.P."/>
            <person name="Yang S.P."/>
            <person name="Yorke J.A."/>
            <person name="Yoshida K."/>
            <person name="Zdobnov E."/>
            <person name="Zhang P."/>
            <person name="Zhang Y."/>
            <person name="Zimin A.V."/>
            <person name="Baldwin J."/>
            <person name="Abdouelleil A."/>
            <person name="Abdulkadir J."/>
            <person name="Abebe A."/>
            <person name="Abera B."/>
            <person name="Abreu J."/>
            <person name="Acer S.C."/>
            <person name="Aftuck L."/>
            <person name="Alexander A."/>
            <person name="An P."/>
            <person name="Anderson E."/>
            <person name="Anderson S."/>
            <person name="Arachi H."/>
            <person name="Azer M."/>
            <person name="Bachantsang P."/>
            <person name="Barry A."/>
            <person name="Bayul T."/>
            <person name="Berlin A."/>
            <person name="Bessette D."/>
            <person name="Bloom T."/>
            <person name="Blye J."/>
            <person name="Boguslavskiy L."/>
            <person name="Bonnet C."/>
            <person name="Boukhgalter B."/>
            <person name="Bourzgui I."/>
            <person name="Brown A."/>
            <person name="Cahill P."/>
            <person name="Channer S."/>
            <person name="Cheshatsang Y."/>
            <person name="Chuda L."/>
            <person name="Citroen M."/>
            <person name="Collymore A."/>
            <person name="Cooke P."/>
            <person name="Costello M."/>
            <person name="D'Aco K."/>
            <person name="Daza R."/>
            <person name="De Haan G."/>
            <person name="DeGray S."/>
            <person name="DeMaso C."/>
            <person name="Dhargay N."/>
            <person name="Dooley K."/>
            <person name="Dooley E."/>
            <person name="Doricent M."/>
            <person name="Dorje P."/>
            <person name="Dorjee K."/>
            <person name="Dupes A."/>
            <person name="Elong R."/>
            <person name="Falk J."/>
            <person name="Farina A."/>
            <person name="Faro S."/>
            <person name="Ferguson D."/>
            <person name="Fisher S."/>
            <person name="Foley C.D."/>
            <person name="Franke A."/>
            <person name="Friedrich D."/>
            <person name="Gadbois L."/>
            <person name="Gearin G."/>
            <person name="Gearin C.R."/>
            <person name="Giannoukos G."/>
            <person name="Goode T."/>
            <person name="Graham J."/>
            <person name="Grandbois E."/>
            <person name="Grewal S."/>
            <person name="Gyaltsen K."/>
            <person name="Hafez N."/>
            <person name="Hagos B."/>
            <person name="Hall J."/>
            <person name="Henson C."/>
            <person name="Hollinger A."/>
            <person name="Honan T."/>
            <person name="Huard M.D."/>
            <person name="Hughes L."/>
            <person name="Hurhula B."/>
            <person name="Husby M.E."/>
            <person name="Kamat A."/>
            <person name="Kanga B."/>
            <person name="Kashin S."/>
            <person name="Khazanovich D."/>
            <person name="Kisner P."/>
            <person name="Lance K."/>
            <person name="Lara M."/>
            <person name="Lee W."/>
            <person name="Lennon N."/>
            <person name="Letendre F."/>
            <person name="LeVine R."/>
            <person name="Lipovsky A."/>
            <person name="Liu X."/>
            <person name="Liu J."/>
            <person name="Liu S."/>
            <person name="Lokyitsang T."/>
            <person name="Lokyitsang Y."/>
            <person name="Lubonja R."/>
            <person name="Lui A."/>
            <person name="MacDonald P."/>
            <person name="Magnisalis V."/>
            <person name="Maru K."/>
            <person name="Matthews C."/>
            <person name="McCusker W."/>
            <person name="McDonough S."/>
            <person name="Mehta T."/>
            <person name="Meldrim J."/>
            <person name="Meneus L."/>
            <person name="Mihai O."/>
            <person name="Mihalev A."/>
            <person name="Mihova T."/>
            <person name="Mittelman R."/>
            <person name="Mlenga V."/>
            <person name="Montmayeur A."/>
            <person name="Mulrain L."/>
            <person name="Navidi A."/>
            <person name="Naylor J."/>
            <person name="Negash T."/>
            <person name="Nguyen T."/>
            <person name="Nguyen N."/>
            <person name="Nicol R."/>
            <person name="Norbu C."/>
            <person name="Norbu N."/>
            <person name="Novod N."/>
            <person name="O'Neill B."/>
            <person name="Osman S."/>
            <person name="Markiewicz E."/>
            <person name="Oyono O.L."/>
            <person name="Patti C."/>
            <person name="Phunkhang P."/>
            <person name="Pierre F."/>
            <person name="Priest M."/>
            <person name="Raghuraman S."/>
            <person name="Rege F."/>
            <person name="Reyes R."/>
            <person name="Rise C."/>
            <person name="Rogov P."/>
            <person name="Ross K."/>
            <person name="Ryan E."/>
            <person name="Settipalli S."/>
            <person name="Shea T."/>
            <person name="Sherpa N."/>
            <person name="Shi L."/>
            <person name="Shih D."/>
            <person name="Sparrow T."/>
            <person name="Spaulding J."/>
            <person name="Stalker J."/>
            <person name="Stange-Thomann N."/>
            <person name="Stavropoulos S."/>
            <person name="Stone C."/>
            <person name="Strader C."/>
            <person name="Tesfaye S."/>
            <person name="Thomson T."/>
            <person name="Thoulutsang Y."/>
            <person name="Thoulutsang D."/>
            <person name="Topham K."/>
            <person name="Topping I."/>
            <person name="Tsamla T."/>
            <person name="Vassiliev H."/>
            <person name="Vo A."/>
            <person name="Wangchuk T."/>
            <person name="Wangdi T."/>
            <person name="Weiand M."/>
            <person name="Wilkinson J."/>
            <person name="Wilson A."/>
            <person name="Yadav S."/>
            <person name="Young G."/>
            <person name="Yu Q."/>
            <person name="Zembek L."/>
            <person name="Zhong D."/>
            <person name="Zimmer A."/>
            <person name="Zwirko Z."/>
            <person name="Jaffe D.B."/>
            <person name="Alvarez P."/>
            <person name="Brockman W."/>
            <person name="Butler J."/>
            <person name="Chin C."/>
            <person name="Gnerre S."/>
            <person name="Grabherr M."/>
            <person name="Kleber M."/>
            <person name="Mauceli E."/>
            <person name="MacCallum I."/>
        </authorList>
    </citation>
    <scope>NUCLEOTIDE SEQUENCE [LARGE SCALE GENOMIC DNA]</scope>
    <source>
        <strain evidence="5">Tucson 15287-2541.00</strain>
    </source>
</reference>
<dbReference type="GO" id="GO:0061578">
    <property type="term" value="F:K63-linked deubiquitinase activity"/>
    <property type="evidence" value="ECO:0007669"/>
    <property type="project" value="TreeGrafter"/>
</dbReference>